<name>A0A418QJX0_9BACT</name>
<dbReference type="AlphaFoldDB" id="A0A418QJX0"/>
<gene>
    <name evidence="1" type="ORF">D0T11_20475</name>
</gene>
<dbReference type="Proteomes" id="UP000284250">
    <property type="component" value="Unassembled WGS sequence"/>
</dbReference>
<comment type="caution">
    <text evidence="1">The sequence shown here is derived from an EMBL/GenBank/DDBJ whole genome shotgun (WGS) entry which is preliminary data.</text>
</comment>
<evidence type="ECO:0000313" key="2">
    <source>
        <dbReference type="Proteomes" id="UP000284250"/>
    </source>
</evidence>
<dbReference type="RefSeq" id="WP_119657681.1">
    <property type="nucleotide sequence ID" value="NZ_JBHUOI010000033.1"/>
</dbReference>
<sequence length="60" mass="6546">MQPALNVAFQTVLQLLRFGAFVQGTRRLLPSERLAVSAGLRTDGNNDALITPTIGFIVEF</sequence>
<keyword evidence="2" id="KW-1185">Reference proteome</keyword>
<organism evidence="1 2">
    <name type="scientific">Hymenobacter rubripertinctus</name>
    <dbReference type="NCBI Taxonomy" id="2029981"/>
    <lineage>
        <taxon>Bacteria</taxon>
        <taxon>Pseudomonadati</taxon>
        <taxon>Bacteroidota</taxon>
        <taxon>Cytophagia</taxon>
        <taxon>Cytophagales</taxon>
        <taxon>Hymenobacteraceae</taxon>
        <taxon>Hymenobacter</taxon>
    </lineage>
</organism>
<accession>A0A418QJX0</accession>
<evidence type="ECO:0000313" key="1">
    <source>
        <dbReference type="EMBL" id="RIY05399.1"/>
    </source>
</evidence>
<reference evidence="1 2" key="1">
    <citation type="submission" date="2018-09" db="EMBL/GenBank/DDBJ databases">
        <authorList>
            <person name="Zeman M."/>
            <person name="Pardy F."/>
        </authorList>
    </citation>
    <scope>NUCLEOTIDE SEQUENCE [LARGE SCALE GENOMIC DNA]</scope>
    <source>
        <strain evidence="1 2">CCM 8852</strain>
    </source>
</reference>
<reference evidence="1 2" key="2">
    <citation type="submission" date="2019-01" db="EMBL/GenBank/DDBJ databases">
        <title>Hymenobacter humicola sp. nov., isolated from soils in Antarctica.</title>
        <authorList>
            <person name="Sedlacek I."/>
            <person name="Holochova P."/>
            <person name="Kralova S."/>
            <person name="Pantucek R."/>
            <person name="Stankova E."/>
            <person name="Vrbovska V."/>
            <person name="Kristofova L."/>
            <person name="Svec P."/>
            <person name="Busse H.-J."/>
        </authorList>
    </citation>
    <scope>NUCLEOTIDE SEQUENCE [LARGE SCALE GENOMIC DNA]</scope>
    <source>
        <strain evidence="1 2">CCM 8852</strain>
    </source>
</reference>
<protein>
    <submittedName>
        <fullName evidence="1">Uncharacterized protein</fullName>
    </submittedName>
</protein>
<dbReference type="EMBL" id="QYCN01000057">
    <property type="protein sequence ID" value="RIY05399.1"/>
    <property type="molecule type" value="Genomic_DNA"/>
</dbReference>
<proteinExistence type="predicted"/>